<dbReference type="InterPro" id="IPR050595">
    <property type="entry name" value="Bact_response_regulator"/>
</dbReference>
<dbReference type="CDD" id="cd00130">
    <property type="entry name" value="PAS"/>
    <property type="match status" value="1"/>
</dbReference>
<keyword evidence="4" id="KW-0283">Flagellar rotation</keyword>
<dbReference type="InterPro" id="IPR035965">
    <property type="entry name" value="PAS-like_dom_sf"/>
</dbReference>
<dbReference type="InterPro" id="IPR001789">
    <property type="entry name" value="Sig_transdc_resp-reg_receiver"/>
</dbReference>
<dbReference type="AlphaFoldDB" id="A0A4Q1APT5"/>
<dbReference type="InterPro" id="IPR000014">
    <property type="entry name" value="PAS"/>
</dbReference>
<evidence type="ECO:0000313" key="10">
    <source>
        <dbReference type="Proteomes" id="UP000289758"/>
    </source>
</evidence>
<dbReference type="CDD" id="cd00156">
    <property type="entry name" value="REC"/>
    <property type="match status" value="1"/>
</dbReference>
<dbReference type="RefSeq" id="WP_129086181.1">
    <property type="nucleotide sequence ID" value="NZ_CP053836.1"/>
</dbReference>
<feature type="domain" description="PAS" evidence="8">
    <location>
        <begin position="137"/>
        <end position="193"/>
    </location>
</feature>
<keyword evidence="3" id="KW-0597">Phosphoprotein</keyword>
<dbReference type="GO" id="GO:0097588">
    <property type="term" value="P:archaeal or bacterial-type flagellum-dependent cell motility"/>
    <property type="evidence" value="ECO:0007669"/>
    <property type="project" value="UniProtKB-KW"/>
</dbReference>
<feature type="coiled-coil region" evidence="6">
    <location>
        <begin position="267"/>
        <end position="334"/>
    </location>
</feature>
<evidence type="ECO:0008006" key="11">
    <source>
        <dbReference type="Google" id="ProtNLM"/>
    </source>
</evidence>
<dbReference type="EMBL" id="PDKK01000001">
    <property type="protein sequence ID" value="RXK08639.1"/>
    <property type="molecule type" value="Genomic_DNA"/>
</dbReference>
<name>A0A4Q1APT5_9BACT</name>
<comment type="cofactor">
    <cofactor evidence="1">
        <name>Mg(2+)</name>
        <dbReference type="ChEBI" id="CHEBI:18420"/>
    </cofactor>
</comment>
<sequence length="398" mass="47258">MNESFLKNITILIAEDNEDDLQILVSTLKKYFNKIFTASNGLEALKIYRENQDIDIIISKIQMEKMNGIDLLKSIRFTNLYIPFIIISAKIDNDILLEAINLNVSSYILKPIDIKTLLEKIDILCEKKYFEFRLERKQEELNNYISSVDKVAVVFKLKRDGTITYMNDSMCEISGYNKEEIGKLNFNDIIHPDIPKIYIEDSWSKIEKGDIWRGNTKFISKKNEVFYLNSSIFKNSEGEDEYTTVAFLTTKENLEKRDFHRKVLLSIKEFNLREHRYKEEIRALREELAAINITSYESKLVSLKQKMANCEAQLKSYENRLHEDEKKYKAMLETKKLEINKYVDLIQVEKVKNQKNEEEKRKFIEEMEIVKAINEKQEDEIKKLTRKVEEMRKEIWKN</sequence>
<evidence type="ECO:0000256" key="6">
    <source>
        <dbReference type="SAM" id="Coils"/>
    </source>
</evidence>
<dbReference type="PANTHER" id="PTHR44591">
    <property type="entry name" value="STRESS RESPONSE REGULATOR PROTEIN 1"/>
    <property type="match status" value="1"/>
</dbReference>
<feature type="domain" description="Response regulatory" evidence="7">
    <location>
        <begin position="10"/>
        <end position="125"/>
    </location>
</feature>
<dbReference type="GO" id="GO:0000160">
    <property type="term" value="P:phosphorelay signal transduction system"/>
    <property type="evidence" value="ECO:0007669"/>
    <property type="project" value="InterPro"/>
</dbReference>
<feature type="coiled-coil region" evidence="6">
    <location>
        <begin position="367"/>
        <end position="394"/>
    </location>
</feature>
<dbReference type="InterPro" id="IPR011006">
    <property type="entry name" value="CheY-like_superfamily"/>
</dbReference>
<evidence type="ECO:0000256" key="4">
    <source>
        <dbReference type="ARBA" id="ARBA00022779"/>
    </source>
</evidence>
<dbReference type="Gene3D" id="3.40.50.2300">
    <property type="match status" value="1"/>
</dbReference>
<accession>A0A4Q1APT5</accession>
<dbReference type="SUPFAM" id="SSF55785">
    <property type="entry name" value="PYP-like sensor domain (PAS domain)"/>
    <property type="match status" value="1"/>
</dbReference>
<organism evidence="9 10">
    <name type="scientific">Halarcobacter ebronensis</name>
    <dbReference type="NCBI Taxonomy" id="1462615"/>
    <lineage>
        <taxon>Bacteria</taxon>
        <taxon>Pseudomonadati</taxon>
        <taxon>Campylobacterota</taxon>
        <taxon>Epsilonproteobacteria</taxon>
        <taxon>Campylobacterales</taxon>
        <taxon>Arcobacteraceae</taxon>
        <taxon>Halarcobacter</taxon>
    </lineage>
</organism>
<proteinExistence type="predicted"/>
<comment type="caution">
    <text evidence="9">The sequence shown here is derived from an EMBL/GenBank/DDBJ whole genome shotgun (WGS) entry which is preliminary data.</text>
</comment>
<evidence type="ECO:0000256" key="3">
    <source>
        <dbReference type="ARBA" id="ARBA00022553"/>
    </source>
</evidence>
<dbReference type="SMART" id="SM00091">
    <property type="entry name" value="PAS"/>
    <property type="match status" value="1"/>
</dbReference>
<dbReference type="Proteomes" id="UP000289758">
    <property type="component" value="Unassembled WGS sequence"/>
</dbReference>
<evidence type="ECO:0000259" key="8">
    <source>
        <dbReference type="PROSITE" id="PS50112"/>
    </source>
</evidence>
<dbReference type="PROSITE" id="PS50112">
    <property type="entry name" value="PAS"/>
    <property type="match status" value="1"/>
</dbReference>
<dbReference type="Pfam" id="PF13426">
    <property type="entry name" value="PAS_9"/>
    <property type="match status" value="1"/>
</dbReference>
<gene>
    <name evidence="9" type="ORF">CRV07_02240</name>
</gene>
<dbReference type="GO" id="GO:0006935">
    <property type="term" value="P:chemotaxis"/>
    <property type="evidence" value="ECO:0007669"/>
    <property type="project" value="UniProtKB-KW"/>
</dbReference>
<dbReference type="PANTHER" id="PTHR44591:SF3">
    <property type="entry name" value="RESPONSE REGULATORY DOMAIN-CONTAINING PROTEIN"/>
    <property type="match status" value="1"/>
</dbReference>
<keyword evidence="2" id="KW-0145">Chemotaxis</keyword>
<dbReference type="OrthoDB" id="5347550at2"/>
<evidence type="ECO:0000256" key="1">
    <source>
        <dbReference type="ARBA" id="ARBA00001946"/>
    </source>
</evidence>
<dbReference type="SMART" id="SM00448">
    <property type="entry name" value="REC"/>
    <property type="match status" value="1"/>
</dbReference>
<evidence type="ECO:0000313" key="9">
    <source>
        <dbReference type="EMBL" id="RXK08639.1"/>
    </source>
</evidence>
<dbReference type="PROSITE" id="PS50110">
    <property type="entry name" value="RESPONSE_REGULATORY"/>
    <property type="match status" value="1"/>
</dbReference>
<comment type="caution">
    <text evidence="5">Lacks conserved residue(s) required for the propagation of feature annotation.</text>
</comment>
<keyword evidence="6" id="KW-0175">Coiled coil</keyword>
<evidence type="ECO:0000256" key="2">
    <source>
        <dbReference type="ARBA" id="ARBA00022500"/>
    </source>
</evidence>
<reference evidence="9 10" key="1">
    <citation type="submission" date="2017-10" db="EMBL/GenBank/DDBJ databases">
        <title>Genomics of the genus Arcobacter.</title>
        <authorList>
            <person name="Perez-Cataluna A."/>
            <person name="Figueras M.J."/>
        </authorList>
    </citation>
    <scope>NUCLEOTIDE SEQUENCE [LARGE SCALE GENOMIC DNA]</scope>
    <source>
        <strain evidence="9 10">CECT 8441</strain>
    </source>
</reference>
<evidence type="ECO:0000259" key="7">
    <source>
        <dbReference type="PROSITE" id="PS50110"/>
    </source>
</evidence>
<keyword evidence="10" id="KW-1185">Reference proteome</keyword>
<evidence type="ECO:0000256" key="5">
    <source>
        <dbReference type="PROSITE-ProRule" id="PRU00169"/>
    </source>
</evidence>
<dbReference type="NCBIfam" id="TIGR00229">
    <property type="entry name" value="sensory_box"/>
    <property type="match status" value="1"/>
</dbReference>
<dbReference type="SUPFAM" id="SSF52172">
    <property type="entry name" value="CheY-like"/>
    <property type="match status" value="1"/>
</dbReference>
<dbReference type="Pfam" id="PF00072">
    <property type="entry name" value="Response_reg"/>
    <property type="match status" value="1"/>
</dbReference>
<protein>
    <recommendedName>
        <fullName evidence="11">Response regulatory domain-containing protein</fullName>
    </recommendedName>
</protein>
<dbReference type="Gene3D" id="3.30.450.20">
    <property type="entry name" value="PAS domain"/>
    <property type="match status" value="1"/>
</dbReference>